<evidence type="ECO:0000313" key="2">
    <source>
        <dbReference type="Proteomes" id="UP001230207"/>
    </source>
</evidence>
<reference evidence="1 2" key="1">
    <citation type="submission" date="2023-07" db="EMBL/GenBank/DDBJ databases">
        <title>Genomic Encyclopedia of Type Strains, Phase IV (KMG-IV): sequencing the most valuable type-strain genomes for metagenomic binning, comparative biology and taxonomic classification.</title>
        <authorList>
            <person name="Goeker M."/>
        </authorList>
    </citation>
    <scope>NUCLEOTIDE SEQUENCE [LARGE SCALE GENOMIC DNA]</scope>
    <source>
        <strain evidence="1 2">DSM 1112</strain>
    </source>
</reference>
<comment type="caution">
    <text evidence="1">The sequence shown here is derived from an EMBL/GenBank/DDBJ whole genome shotgun (WGS) entry which is preliminary data.</text>
</comment>
<keyword evidence="2" id="KW-1185">Reference proteome</keyword>
<dbReference type="Proteomes" id="UP001230207">
    <property type="component" value="Unassembled WGS sequence"/>
</dbReference>
<dbReference type="EMBL" id="JAUSVF010000001">
    <property type="protein sequence ID" value="MDQ0320622.1"/>
    <property type="molecule type" value="Genomic_DNA"/>
</dbReference>
<protein>
    <submittedName>
        <fullName evidence="1">Uncharacterized protein</fullName>
    </submittedName>
</protein>
<organism evidence="1 2">
    <name type="scientific">Pararhizobium capsulatum DSM 1112</name>
    <dbReference type="NCBI Taxonomy" id="1121113"/>
    <lineage>
        <taxon>Bacteria</taxon>
        <taxon>Pseudomonadati</taxon>
        <taxon>Pseudomonadota</taxon>
        <taxon>Alphaproteobacteria</taxon>
        <taxon>Hyphomicrobiales</taxon>
        <taxon>Rhizobiaceae</taxon>
        <taxon>Rhizobium/Agrobacterium group</taxon>
        <taxon>Pararhizobium</taxon>
    </lineage>
</organism>
<accession>A0ABU0BQV2</accession>
<sequence>MFKHVTCSSRFSHVFGRCVGQRTVSSNDVIGLSLFPWATNSVDCTTRPYRSGIVGKLHKLCPKR</sequence>
<gene>
    <name evidence="1" type="ORF">QO002_002760</name>
</gene>
<proteinExistence type="predicted"/>
<evidence type="ECO:0000313" key="1">
    <source>
        <dbReference type="EMBL" id="MDQ0320622.1"/>
    </source>
</evidence>
<name>A0ABU0BQV2_9HYPH</name>